<dbReference type="KEGG" id="pfg:AB870_22665"/>
<dbReference type="PATRIC" id="fig|656179.3.peg.4842"/>
<dbReference type="InterPro" id="IPR025662">
    <property type="entry name" value="Sigma_54_int_dom_ATP-bd_1"/>
</dbReference>
<dbReference type="PROSITE" id="PS00676">
    <property type="entry name" value="SIGMA54_INTERACT_2"/>
    <property type="match status" value="1"/>
</dbReference>
<evidence type="ECO:0000256" key="5">
    <source>
        <dbReference type="ARBA" id="ARBA00023163"/>
    </source>
</evidence>
<keyword evidence="1" id="KW-0547">Nucleotide-binding</keyword>
<keyword evidence="2" id="KW-0067">ATP-binding</keyword>
<dbReference type="SMART" id="SM00382">
    <property type="entry name" value="AAA"/>
    <property type="match status" value="1"/>
</dbReference>
<reference evidence="7" key="1">
    <citation type="submission" date="2016-06" db="EMBL/GenBank/DDBJ databases">
        <title>Complete Genome Sequence of Pandoraea faecigallinarum DSM-23572.</title>
        <authorList>
            <person name="Yong D."/>
            <person name="Ee R."/>
            <person name="Lim Y.-L."/>
            <person name="Yin W.-F."/>
            <person name="Chan K.-G."/>
        </authorList>
    </citation>
    <scope>NUCLEOTIDE SEQUENCE</scope>
    <source>
        <strain evidence="7">DSM 23572</strain>
    </source>
</reference>
<dbReference type="EMBL" id="CP011807">
    <property type="protein sequence ID" value="AKM32301.1"/>
    <property type="molecule type" value="Genomic_DNA"/>
</dbReference>
<dbReference type="OrthoDB" id="9761705at2"/>
<dbReference type="InterPro" id="IPR027417">
    <property type="entry name" value="P-loop_NTPase"/>
</dbReference>
<gene>
    <name evidence="7" type="ORF">AB870_22665</name>
</gene>
<dbReference type="InterPro" id="IPR002078">
    <property type="entry name" value="Sigma_54_int"/>
</dbReference>
<dbReference type="InterPro" id="IPR003593">
    <property type="entry name" value="AAA+_ATPase"/>
</dbReference>
<dbReference type="Pfam" id="PF00158">
    <property type="entry name" value="Sigma54_activat"/>
    <property type="match status" value="1"/>
</dbReference>
<dbReference type="PANTHER" id="PTHR32071">
    <property type="entry name" value="TRANSCRIPTIONAL REGULATORY PROTEIN"/>
    <property type="match status" value="1"/>
</dbReference>
<protein>
    <submittedName>
        <fullName evidence="7">Fis family transcriptional regulator</fullName>
    </submittedName>
</protein>
<dbReference type="Pfam" id="PF02954">
    <property type="entry name" value="HTH_8"/>
    <property type="match status" value="1"/>
</dbReference>
<dbReference type="InterPro" id="IPR025944">
    <property type="entry name" value="Sigma_54_int_dom_CS"/>
</dbReference>
<evidence type="ECO:0000256" key="1">
    <source>
        <dbReference type="ARBA" id="ARBA00022741"/>
    </source>
</evidence>
<dbReference type="PROSITE" id="PS50045">
    <property type="entry name" value="SIGMA54_INTERACT_4"/>
    <property type="match status" value="1"/>
</dbReference>
<dbReference type="PANTHER" id="PTHR32071:SF117">
    <property type="entry name" value="PTS-DEPENDENT DIHYDROXYACETONE KINASE OPERON REGULATORY PROTEIN-RELATED"/>
    <property type="match status" value="1"/>
</dbReference>
<organism evidence="7 8">
    <name type="scientific">Pandoraea faecigallinarum</name>
    <dbReference type="NCBI Taxonomy" id="656179"/>
    <lineage>
        <taxon>Bacteria</taxon>
        <taxon>Pseudomonadati</taxon>
        <taxon>Pseudomonadota</taxon>
        <taxon>Betaproteobacteria</taxon>
        <taxon>Burkholderiales</taxon>
        <taxon>Burkholderiaceae</taxon>
        <taxon>Pandoraea</taxon>
    </lineage>
</organism>
<feature type="domain" description="Sigma-54 factor interaction" evidence="6">
    <location>
        <begin position="11"/>
        <end position="239"/>
    </location>
</feature>
<evidence type="ECO:0000313" key="7">
    <source>
        <dbReference type="EMBL" id="AKM32301.1"/>
    </source>
</evidence>
<dbReference type="PROSITE" id="PS00675">
    <property type="entry name" value="SIGMA54_INTERACT_1"/>
    <property type="match status" value="1"/>
</dbReference>
<dbReference type="SUPFAM" id="SSF46689">
    <property type="entry name" value="Homeodomain-like"/>
    <property type="match status" value="1"/>
</dbReference>
<keyword evidence="4" id="KW-0238">DNA-binding</keyword>
<dbReference type="InterPro" id="IPR025943">
    <property type="entry name" value="Sigma_54_int_dom_ATP-bd_2"/>
</dbReference>
<dbReference type="GO" id="GO:0006355">
    <property type="term" value="P:regulation of DNA-templated transcription"/>
    <property type="evidence" value="ECO:0007669"/>
    <property type="project" value="InterPro"/>
</dbReference>
<dbReference type="FunFam" id="3.40.50.300:FF:000006">
    <property type="entry name" value="DNA-binding transcriptional regulator NtrC"/>
    <property type="match status" value="1"/>
</dbReference>
<accession>A0A0H3X0E5</accession>
<evidence type="ECO:0000259" key="6">
    <source>
        <dbReference type="PROSITE" id="PS50045"/>
    </source>
</evidence>
<dbReference type="Gene3D" id="3.40.50.300">
    <property type="entry name" value="P-loop containing nucleotide triphosphate hydrolases"/>
    <property type="match status" value="1"/>
</dbReference>
<name>A0A0H3X0E5_9BURK</name>
<dbReference type="SUPFAM" id="SSF52540">
    <property type="entry name" value="P-loop containing nucleoside triphosphate hydrolases"/>
    <property type="match status" value="1"/>
</dbReference>
<dbReference type="InterPro" id="IPR058031">
    <property type="entry name" value="AAA_lid_NorR"/>
</dbReference>
<keyword evidence="8" id="KW-1185">Reference proteome</keyword>
<dbReference type="AlphaFoldDB" id="A0A0H3X0E5"/>
<evidence type="ECO:0000256" key="3">
    <source>
        <dbReference type="ARBA" id="ARBA00023015"/>
    </source>
</evidence>
<dbReference type="PROSITE" id="PS00688">
    <property type="entry name" value="SIGMA54_INTERACT_3"/>
    <property type="match status" value="1"/>
</dbReference>
<evidence type="ECO:0000256" key="2">
    <source>
        <dbReference type="ARBA" id="ARBA00022840"/>
    </source>
</evidence>
<evidence type="ECO:0000256" key="4">
    <source>
        <dbReference type="ARBA" id="ARBA00023125"/>
    </source>
</evidence>
<dbReference type="Gene3D" id="1.10.10.60">
    <property type="entry name" value="Homeodomain-like"/>
    <property type="match status" value="1"/>
</dbReference>
<dbReference type="Proteomes" id="UP000035651">
    <property type="component" value="Chromosome"/>
</dbReference>
<dbReference type="Gene3D" id="1.10.8.60">
    <property type="match status" value="1"/>
</dbReference>
<dbReference type="InterPro" id="IPR002197">
    <property type="entry name" value="HTH_Fis"/>
</dbReference>
<dbReference type="InterPro" id="IPR009057">
    <property type="entry name" value="Homeodomain-like_sf"/>
</dbReference>
<dbReference type="GO" id="GO:0043565">
    <property type="term" value="F:sequence-specific DNA binding"/>
    <property type="evidence" value="ECO:0007669"/>
    <property type="project" value="InterPro"/>
</dbReference>
<dbReference type="RefSeq" id="WP_047908042.1">
    <property type="nucleotide sequence ID" value="NZ_CP011807.3"/>
</dbReference>
<dbReference type="Pfam" id="PF25601">
    <property type="entry name" value="AAA_lid_14"/>
    <property type="match status" value="1"/>
</dbReference>
<dbReference type="CDD" id="cd00009">
    <property type="entry name" value="AAA"/>
    <property type="match status" value="1"/>
</dbReference>
<evidence type="ECO:0000313" key="8">
    <source>
        <dbReference type="Proteomes" id="UP000035651"/>
    </source>
</evidence>
<keyword evidence="5" id="KW-0804">Transcription</keyword>
<keyword evidence="3" id="KW-0805">Transcription regulation</keyword>
<proteinExistence type="predicted"/>
<sequence length="330" mass="35878">MAVHQNACTRLAGDSRSVMALRANVERLANVPASVLIVGESGSGKEVVARCLHDVSPRRAGPFVAVNCAAIPHELAESQLFGHERGSFTGAVSQRVGFFEAASGGTLFLDEIQDMPIALQVKLLRALETRTVVRVGGYEPVSFDTRVIAATHANPGRAVRDGRFRQDLLFRLAAFTLHVPPLRRRENDVVALAQSHVDRLNALDGTVKRLSLQSLAVLRRHSWPGNVRELHNTIERAFIMADRDLELQPLPVPKQREEVLDGALNIPIGATLAQAQQSFIAATLRHFGGDKPRTAKALGISLKTLYNRLALMTGDAEKSENSEEAANALS</sequence>
<dbReference type="GO" id="GO:0005524">
    <property type="term" value="F:ATP binding"/>
    <property type="evidence" value="ECO:0007669"/>
    <property type="project" value="UniProtKB-KW"/>
</dbReference>
<dbReference type="STRING" id="656179.AB870_22665"/>